<comment type="function">
    <text evidence="8">Cytochromes P450 are a group of heme-thiolate monooxygenases. They oxidize a variety of structurally unrelated compounds, including steroids, fatty acids, and xenobiotics.</text>
</comment>
<dbReference type="Proteomes" id="UP000593567">
    <property type="component" value="Unassembled WGS sequence"/>
</dbReference>
<dbReference type="PRINTS" id="PR00385">
    <property type="entry name" value="P450"/>
</dbReference>
<evidence type="ECO:0000256" key="9">
    <source>
        <dbReference type="PIRSR" id="PIRSR602401-1"/>
    </source>
</evidence>
<accession>A0A7J7KMD2</accession>
<dbReference type="InterPro" id="IPR036396">
    <property type="entry name" value="Cyt_P450_sf"/>
</dbReference>
<evidence type="ECO:0000256" key="4">
    <source>
        <dbReference type="ARBA" id="ARBA00022723"/>
    </source>
</evidence>
<evidence type="ECO:0000256" key="2">
    <source>
        <dbReference type="ARBA" id="ARBA00010617"/>
    </source>
</evidence>
<proteinExistence type="inferred from homology"/>
<organism evidence="12 13">
    <name type="scientific">Bugula neritina</name>
    <name type="common">Brown bryozoan</name>
    <name type="synonym">Sertularia neritina</name>
    <dbReference type="NCBI Taxonomy" id="10212"/>
    <lineage>
        <taxon>Eukaryota</taxon>
        <taxon>Metazoa</taxon>
        <taxon>Spiralia</taxon>
        <taxon>Lophotrochozoa</taxon>
        <taxon>Bryozoa</taxon>
        <taxon>Gymnolaemata</taxon>
        <taxon>Cheilostomatida</taxon>
        <taxon>Flustrina</taxon>
        <taxon>Buguloidea</taxon>
        <taxon>Bugulidae</taxon>
        <taxon>Bugula</taxon>
    </lineage>
</organism>
<dbReference type="GO" id="GO:0008395">
    <property type="term" value="F:steroid hydroxylase activity"/>
    <property type="evidence" value="ECO:0007669"/>
    <property type="project" value="TreeGrafter"/>
</dbReference>
<dbReference type="InterPro" id="IPR002401">
    <property type="entry name" value="Cyt_P450_E_grp-I"/>
</dbReference>
<evidence type="ECO:0000259" key="11">
    <source>
        <dbReference type="PROSITE" id="PS50008"/>
    </source>
</evidence>
<dbReference type="EMBL" id="VXIV02000279">
    <property type="protein sequence ID" value="KAF6039303.1"/>
    <property type="molecule type" value="Genomic_DNA"/>
</dbReference>
<protein>
    <submittedName>
        <fullName evidence="12">CYP3A4</fullName>
    </submittedName>
</protein>
<dbReference type="AlphaFoldDB" id="A0A7J7KMD2"/>
<dbReference type="Gene3D" id="1.10.630.10">
    <property type="entry name" value="Cytochrome P450"/>
    <property type="match status" value="1"/>
</dbReference>
<keyword evidence="6 9" id="KW-0408">Iron</keyword>
<dbReference type="OrthoDB" id="2789670at2759"/>
<dbReference type="GO" id="GO:0005506">
    <property type="term" value="F:iron ion binding"/>
    <property type="evidence" value="ECO:0007669"/>
    <property type="project" value="InterPro"/>
</dbReference>
<evidence type="ECO:0000256" key="1">
    <source>
        <dbReference type="ARBA" id="ARBA00001971"/>
    </source>
</evidence>
<evidence type="ECO:0000256" key="5">
    <source>
        <dbReference type="ARBA" id="ARBA00023002"/>
    </source>
</evidence>
<dbReference type="InterPro" id="IPR001128">
    <property type="entry name" value="Cyt_P450"/>
</dbReference>
<comment type="cofactor">
    <cofactor evidence="1 9">
        <name>heme</name>
        <dbReference type="ChEBI" id="CHEBI:30413"/>
    </cofactor>
</comment>
<name>A0A7J7KMD2_BUGNE</name>
<evidence type="ECO:0000256" key="7">
    <source>
        <dbReference type="ARBA" id="ARBA00023033"/>
    </source>
</evidence>
<dbReference type="PROSITE" id="PS50008">
    <property type="entry name" value="PIPLC_Y_DOMAIN"/>
    <property type="match status" value="1"/>
</dbReference>
<evidence type="ECO:0000313" key="12">
    <source>
        <dbReference type="EMBL" id="KAF6039303.1"/>
    </source>
</evidence>
<evidence type="ECO:0000313" key="13">
    <source>
        <dbReference type="Proteomes" id="UP000593567"/>
    </source>
</evidence>
<keyword evidence="13" id="KW-1185">Reference proteome</keyword>
<feature type="binding site" description="axial binding residue" evidence="9">
    <location>
        <position position="408"/>
    </location>
    <ligand>
        <name>heme</name>
        <dbReference type="ChEBI" id="CHEBI:30413"/>
    </ligand>
    <ligandPart>
        <name>Fe</name>
        <dbReference type="ChEBI" id="CHEBI:18248"/>
    </ligandPart>
</feature>
<gene>
    <name evidence="12" type="ORF">EB796_002386</name>
</gene>
<keyword evidence="4 9" id="KW-0479">Metal-binding</keyword>
<keyword evidence="3 9" id="KW-0349">Heme</keyword>
<dbReference type="CDD" id="cd11055">
    <property type="entry name" value="CYP3A-like"/>
    <property type="match status" value="1"/>
</dbReference>
<comment type="caution">
    <text evidence="12">The sequence shown here is derived from an EMBL/GenBank/DDBJ whole genome shotgun (WGS) entry which is preliminary data.</text>
</comment>
<dbReference type="Pfam" id="PF00067">
    <property type="entry name" value="p450"/>
    <property type="match status" value="1"/>
</dbReference>
<evidence type="ECO:0000256" key="6">
    <source>
        <dbReference type="ARBA" id="ARBA00023004"/>
    </source>
</evidence>
<dbReference type="PANTHER" id="PTHR24302">
    <property type="entry name" value="CYTOCHROME P450 FAMILY 3"/>
    <property type="match status" value="1"/>
</dbReference>
<dbReference type="PRINTS" id="PR00463">
    <property type="entry name" value="EP450I"/>
</dbReference>
<dbReference type="PANTHER" id="PTHR24302:SF15">
    <property type="entry name" value="FATTY-ACID PEROXYGENASE"/>
    <property type="match status" value="1"/>
</dbReference>
<dbReference type="PROSITE" id="PS00086">
    <property type="entry name" value="CYTOCHROME_P450"/>
    <property type="match status" value="1"/>
</dbReference>
<dbReference type="InterPro" id="IPR001711">
    <property type="entry name" value="PLipase_C_Pinositol-sp_Y"/>
</dbReference>
<evidence type="ECO:0000256" key="10">
    <source>
        <dbReference type="RuleBase" id="RU000461"/>
    </source>
</evidence>
<evidence type="ECO:0000256" key="8">
    <source>
        <dbReference type="ARBA" id="ARBA00043906"/>
    </source>
</evidence>
<keyword evidence="5 10" id="KW-0560">Oxidoreductase</keyword>
<dbReference type="InterPro" id="IPR050705">
    <property type="entry name" value="Cytochrome_P450_3A"/>
</dbReference>
<dbReference type="GO" id="GO:0035556">
    <property type="term" value="P:intracellular signal transduction"/>
    <property type="evidence" value="ECO:0007669"/>
    <property type="project" value="InterPro"/>
</dbReference>
<dbReference type="GO" id="GO:0006629">
    <property type="term" value="P:lipid metabolic process"/>
    <property type="evidence" value="ECO:0007669"/>
    <property type="project" value="InterPro"/>
</dbReference>
<dbReference type="GO" id="GO:0004435">
    <property type="term" value="F:phosphatidylinositol-4,5-bisphosphate phospholipase C activity"/>
    <property type="evidence" value="ECO:0007669"/>
    <property type="project" value="InterPro"/>
</dbReference>
<sequence>METSIMATDLKLHKKYGKFIKTFEGSTPVMLVYDAEWIKEAFVKNFSLFTNRRRLLFGGALDQGLFSMEGDHWRHSRKMLSSEFSSGKLKKMMPEIQKCVQHFVQILEDSDEQPVDIRTKCYALTLDLISHTAFGLDSDAQTNEDSQFTKNALRLISFGEAEQPLKEKIRSTVAIFVVLLAPDWLVKLFAKLSITVFDAGAINYFEQLCQSVIDSRKSDNPGADFVQTLVNNMKETSKGDPDTLVDTLGYNWTKKGLTKTEIIGNALLFLFAGFQTTADTMLFVFYELAQYPEIQEKLYGEIIEICDSDDVTPEQVNQLKLLDYCINETMRLYPQAFRFDRSASEDVTIRDIFVPKGTAVTAIPWTIQRDPEIWEDPEEFDPYRFTPDRFTEKQVTAFMPFGIGNRLCIGSRLALMEMKLSIITALKKFEFKTCPDTPERPLEFAAVPAVTPSKKIMLSFVKREAATTD</sequence>
<dbReference type="SUPFAM" id="SSF48264">
    <property type="entry name" value="Cytochrome P450"/>
    <property type="match status" value="1"/>
</dbReference>
<keyword evidence="7 10" id="KW-0503">Monooxygenase</keyword>
<dbReference type="InterPro" id="IPR017972">
    <property type="entry name" value="Cyt_P450_CS"/>
</dbReference>
<comment type="similarity">
    <text evidence="2 10">Belongs to the cytochrome P450 family.</text>
</comment>
<dbReference type="GO" id="GO:0020037">
    <property type="term" value="F:heme binding"/>
    <property type="evidence" value="ECO:0007669"/>
    <property type="project" value="InterPro"/>
</dbReference>
<dbReference type="GO" id="GO:0016705">
    <property type="term" value="F:oxidoreductase activity, acting on paired donors, with incorporation or reduction of molecular oxygen"/>
    <property type="evidence" value="ECO:0007669"/>
    <property type="project" value="InterPro"/>
</dbReference>
<feature type="domain" description="PI-PLC Y-box" evidence="11">
    <location>
        <begin position="271"/>
        <end position="342"/>
    </location>
</feature>
<dbReference type="FunFam" id="1.10.630.10:FF:000182">
    <property type="entry name" value="Cytochrome P450 3A4"/>
    <property type="match status" value="1"/>
</dbReference>
<evidence type="ECO:0000256" key="3">
    <source>
        <dbReference type="ARBA" id="ARBA00022617"/>
    </source>
</evidence>
<reference evidence="12" key="1">
    <citation type="submission" date="2020-06" db="EMBL/GenBank/DDBJ databases">
        <title>Draft genome of Bugula neritina, a colonial animal packing powerful symbionts and potential medicines.</title>
        <authorList>
            <person name="Rayko M."/>
        </authorList>
    </citation>
    <scope>NUCLEOTIDE SEQUENCE [LARGE SCALE GENOMIC DNA]</scope>
    <source>
        <strain evidence="12">Kwan_BN1</strain>
    </source>
</reference>